<dbReference type="KEGG" id="ggr:HKW67_17150"/>
<dbReference type="EMBL" id="CP053085">
    <property type="protein sequence ID" value="QJR37122.1"/>
    <property type="molecule type" value="Genomic_DNA"/>
</dbReference>
<name>A0A6M4IW65_9BACT</name>
<protein>
    <submittedName>
        <fullName evidence="1">Uncharacterized protein</fullName>
    </submittedName>
</protein>
<dbReference type="AlphaFoldDB" id="A0A6M4IW65"/>
<dbReference type="CDD" id="cd12797">
    <property type="entry name" value="M23_peptidase"/>
    <property type="match status" value="1"/>
</dbReference>
<dbReference type="Gene3D" id="2.70.70.10">
    <property type="entry name" value="Glucose Permease (Domain IIA)"/>
    <property type="match status" value="1"/>
</dbReference>
<organism evidence="1 2">
    <name type="scientific">Gemmatimonas groenlandica</name>
    <dbReference type="NCBI Taxonomy" id="2732249"/>
    <lineage>
        <taxon>Bacteria</taxon>
        <taxon>Pseudomonadati</taxon>
        <taxon>Gemmatimonadota</taxon>
        <taxon>Gemmatimonadia</taxon>
        <taxon>Gemmatimonadales</taxon>
        <taxon>Gemmatimonadaceae</taxon>
        <taxon>Gemmatimonas</taxon>
    </lineage>
</organism>
<evidence type="ECO:0000313" key="2">
    <source>
        <dbReference type="Proteomes" id="UP000500938"/>
    </source>
</evidence>
<gene>
    <name evidence="1" type="ORF">HKW67_17150</name>
</gene>
<dbReference type="Proteomes" id="UP000500938">
    <property type="component" value="Chromosome"/>
</dbReference>
<evidence type="ECO:0000313" key="1">
    <source>
        <dbReference type="EMBL" id="QJR37122.1"/>
    </source>
</evidence>
<proteinExistence type="predicted"/>
<accession>A0A6M4IW65</accession>
<keyword evidence="2" id="KW-1185">Reference proteome</keyword>
<reference evidence="1 2" key="1">
    <citation type="submission" date="2020-05" db="EMBL/GenBank/DDBJ databases">
        <title>Complete genome sequence of Gemmatimonas greenlandica TET16.</title>
        <authorList>
            <person name="Zeng Y."/>
        </authorList>
    </citation>
    <scope>NUCLEOTIDE SEQUENCE [LARGE SCALE GENOMIC DNA]</scope>
    <source>
        <strain evidence="1 2">TET16</strain>
    </source>
</reference>
<sequence>MSHPRTALAFTLFAAVALGCGDGGATGNDSTQAPAAVRDVPWVDGAYTQPVPSWGSPVRLALPVALADIRFGPGAGLGAFGAHQGGHVEGLNHVWIPTRLGIPVRSWAAGTVSKIEDMGLRGTADGRHEYFITIDYGQGLVGKHLDADLPLVSLGAKVREGDPVGNMSGSAEFMLIDNRRTDGERTGGTTGSPVSPFDYLRDDLKAALVARHVAEVVQPYFRTGAESGNSRPWEPLLTNRMLYHAQHRGTFVGEWILRNRSWSAPDPLYFDVMALFDETNSYGHFQRVELMDHDWAAPGNKQHITGTWTANDGPGKAIFTPERGVPWYALYAVSESGGRATLTMEWRLAGYPASISSNAAVYTERAPIYLRGDAEALGLLR</sequence>
<dbReference type="InterPro" id="IPR011055">
    <property type="entry name" value="Dup_hybrid_motif"/>
</dbReference>
<dbReference type="PROSITE" id="PS51257">
    <property type="entry name" value="PROKAR_LIPOPROTEIN"/>
    <property type="match status" value="1"/>
</dbReference>
<dbReference type="RefSeq" id="WP_171226555.1">
    <property type="nucleotide sequence ID" value="NZ_CP053085.1"/>
</dbReference>
<dbReference type="SUPFAM" id="SSF51261">
    <property type="entry name" value="Duplicated hybrid motif"/>
    <property type="match status" value="1"/>
</dbReference>